<proteinExistence type="inferred from homology"/>
<dbReference type="Proteomes" id="UP000036756">
    <property type="component" value="Unassembled WGS sequence"/>
</dbReference>
<evidence type="ECO:0000313" key="8">
    <source>
        <dbReference type="Proteomes" id="UP000036756"/>
    </source>
</evidence>
<accession>A0A0J8DC51</accession>
<dbReference type="Pfam" id="PF04542">
    <property type="entry name" value="Sigma70_r2"/>
    <property type="match status" value="1"/>
</dbReference>
<dbReference type="STRING" id="1121307.CLCY_3c01550"/>
<dbReference type="PATRIC" id="fig|1121307.3.peg.1508"/>
<dbReference type="GO" id="GO:0003677">
    <property type="term" value="F:DNA binding"/>
    <property type="evidence" value="ECO:0007669"/>
    <property type="project" value="InterPro"/>
</dbReference>
<evidence type="ECO:0000259" key="5">
    <source>
        <dbReference type="Pfam" id="PF04542"/>
    </source>
</evidence>
<dbReference type="Pfam" id="PF08281">
    <property type="entry name" value="Sigma70_r4_2"/>
    <property type="match status" value="1"/>
</dbReference>
<dbReference type="InterPro" id="IPR013325">
    <property type="entry name" value="RNA_pol_sigma_r2"/>
</dbReference>
<dbReference type="AlphaFoldDB" id="A0A0J8DC51"/>
<dbReference type="InterPro" id="IPR014300">
    <property type="entry name" value="RNA_pol_sigma-V"/>
</dbReference>
<evidence type="ECO:0000259" key="6">
    <source>
        <dbReference type="Pfam" id="PF08281"/>
    </source>
</evidence>
<sequence>MNNTVSIGEYYDESENDIKSYSQRIIIKSAIKGDKDAYGTLIKNEKAYLYKIAYLYLKNEEDALEVLQEAVYRGFLSIHKLKNPEFFKTWITRILINSATDHIRKKGRDVSIEGDSSVLIDSSKVSVEEKVDLYRAIDLLNDKYKTVIIMKYFNDMKVLDIASIMDIPEGTVKTYLSRAKRDLKNILKEDYLND</sequence>
<comment type="similarity">
    <text evidence="1">Belongs to the sigma-70 factor family. ECF subfamily.</text>
</comment>
<dbReference type="GO" id="GO:0006352">
    <property type="term" value="P:DNA-templated transcription initiation"/>
    <property type="evidence" value="ECO:0007669"/>
    <property type="project" value="InterPro"/>
</dbReference>
<keyword evidence="3" id="KW-0731">Sigma factor</keyword>
<dbReference type="Gene3D" id="1.10.10.10">
    <property type="entry name" value="Winged helix-like DNA-binding domain superfamily/Winged helix DNA-binding domain"/>
    <property type="match status" value="1"/>
</dbReference>
<dbReference type="PANTHER" id="PTHR43133">
    <property type="entry name" value="RNA POLYMERASE ECF-TYPE SIGMA FACTO"/>
    <property type="match status" value="1"/>
</dbReference>
<dbReference type="GO" id="GO:0016987">
    <property type="term" value="F:sigma factor activity"/>
    <property type="evidence" value="ECO:0007669"/>
    <property type="project" value="UniProtKB-KW"/>
</dbReference>
<evidence type="ECO:0000256" key="1">
    <source>
        <dbReference type="ARBA" id="ARBA00010641"/>
    </source>
</evidence>
<dbReference type="SUPFAM" id="SSF88946">
    <property type="entry name" value="Sigma2 domain of RNA polymerase sigma factors"/>
    <property type="match status" value="1"/>
</dbReference>
<reference evidence="7 8" key="1">
    <citation type="submission" date="2015-06" db="EMBL/GenBank/DDBJ databases">
        <title>Draft genome sequence of the purine-degrading Clostridium cylindrosporum HC-1 (DSM 605).</title>
        <authorList>
            <person name="Poehlein A."/>
            <person name="Schiel-Bengelsdorf B."/>
            <person name="Bengelsdorf F."/>
            <person name="Daniel R."/>
            <person name="Duerre P."/>
        </authorList>
    </citation>
    <scope>NUCLEOTIDE SEQUENCE [LARGE SCALE GENOMIC DNA]</scope>
    <source>
        <strain evidence="7 8">DSM 605</strain>
    </source>
</reference>
<protein>
    <submittedName>
        <fullName evidence="7">RNA polymerase sigma-70 factor</fullName>
    </submittedName>
</protein>
<dbReference type="NCBIfam" id="TIGR02937">
    <property type="entry name" value="sigma70-ECF"/>
    <property type="match status" value="1"/>
</dbReference>
<keyword evidence="8" id="KW-1185">Reference proteome</keyword>
<evidence type="ECO:0000256" key="2">
    <source>
        <dbReference type="ARBA" id="ARBA00023015"/>
    </source>
</evidence>
<name>A0A0J8DC51_CLOCY</name>
<feature type="domain" description="RNA polymerase sigma-70 region 2" evidence="5">
    <location>
        <begin position="42"/>
        <end position="108"/>
    </location>
</feature>
<evidence type="ECO:0000256" key="4">
    <source>
        <dbReference type="ARBA" id="ARBA00023163"/>
    </source>
</evidence>
<dbReference type="InterPro" id="IPR039425">
    <property type="entry name" value="RNA_pol_sigma-70-like"/>
</dbReference>
<dbReference type="InterPro" id="IPR007627">
    <property type="entry name" value="RNA_pol_sigma70_r2"/>
</dbReference>
<keyword evidence="2" id="KW-0805">Transcription regulation</keyword>
<dbReference type="RefSeq" id="WP_082141751.1">
    <property type="nucleotide sequence ID" value="NZ_LFVU01000026.1"/>
</dbReference>
<dbReference type="EMBL" id="LFVU01000026">
    <property type="protein sequence ID" value="KMT21884.1"/>
    <property type="molecule type" value="Genomic_DNA"/>
</dbReference>
<dbReference type="PANTHER" id="PTHR43133:SF51">
    <property type="entry name" value="RNA POLYMERASE SIGMA FACTOR"/>
    <property type="match status" value="1"/>
</dbReference>
<organism evidence="7 8">
    <name type="scientific">Clostridium cylindrosporum DSM 605</name>
    <dbReference type="NCBI Taxonomy" id="1121307"/>
    <lineage>
        <taxon>Bacteria</taxon>
        <taxon>Bacillati</taxon>
        <taxon>Bacillota</taxon>
        <taxon>Clostridia</taxon>
        <taxon>Eubacteriales</taxon>
        <taxon>Clostridiaceae</taxon>
        <taxon>Clostridium</taxon>
    </lineage>
</organism>
<comment type="caution">
    <text evidence="7">The sequence shown here is derived from an EMBL/GenBank/DDBJ whole genome shotgun (WGS) entry which is preliminary data.</text>
</comment>
<dbReference type="Gene3D" id="1.10.1740.10">
    <property type="match status" value="1"/>
</dbReference>
<feature type="domain" description="RNA polymerase sigma factor 70 region 4 type 2" evidence="6">
    <location>
        <begin position="132"/>
        <end position="183"/>
    </location>
</feature>
<dbReference type="InterPro" id="IPR013249">
    <property type="entry name" value="RNA_pol_sigma70_r4_t2"/>
</dbReference>
<dbReference type="InterPro" id="IPR014284">
    <property type="entry name" value="RNA_pol_sigma-70_dom"/>
</dbReference>
<evidence type="ECO:0000256" key="3">
    <source>
        <dbReference type="ARBA" id="ARBA00023082"/>
    </source>
</evidence>
<dbReference type="SUPFAM" id="SSF88659">
    <property type="entry name" value="Sigma3 and sigma4 domains of RNA polymerase sigma factors"/>
    <property type="match status" value="1"/>
</dbReference>
<dbReference type="CDD" id="cd06171">
    <property type="entry name" value="Sigma70_r4"/>
    <property type="match status" value="1"/>
</dbReference>
<dbReference type="NCBIfam" id="TIGR02954">
    <property type="entry name" value="Sig70_famx3"/>
    <property type="match status" value="1"/>
</dbReference>
<gene>
    <name evidence="7" type="ORF">CLCY_3c01550</name>
</gene>
<dbReference type="InterPro" id="IPR036388">
    <property type="entry name" value="WH-like_DNA-bd_sf"/>
</dbReference>
<keyword evidence="4" id="KW-0804">Transcription</keyword>
<dbReference type="InterPro" id="IPR013324">
    <property type="entry name" value="RNA_pol_sigma_r3/r4-like"/>
</dbReference>
<evidence type="ECO:0000313" key="7">
    <source>
        <dbReference type="EMBL" id="KMT21884.1"/>
    </source>
</evidence>